<feature type="compositionally biased region" description="Polar residues" evidence="1">
    <location>
        <begin position="198"/>
        <end position="207"/>
    </location>
</feature>
<keyword evidence="4" id="KW-1185">Reference proteome</keyword>
<dbReference type="EMBL" id="KZ805350">
    <property type="protein sequence ID" value="PVI01893.1"/>
    <property type="molecule type" value="Genomic_DNA"/>
</dbReference>
<evidence type="ECO:0000256" key="1">
    <source>
        <dbReference type="SAM" id="MobiDB-lite"/>
    </source>
</evidence>
<dbReference type="Proteomes" id="UP000244855">
    <property type="component" value="Unassembled WGS sequence"/>
</dbReference>
<evidence type="ECO:0000313" key="4">
    <source>
        <dbReference type="Proteomes" id="UP000244855"/>
    </source>
</evidence>
<feature type="transmembrane region" description="Helical" evidence="2">
    <location>
        <begin position="12"/>
        <end position="32"/>
    </location>
</feature>
<protein>
    <submittedName>
        <fullName evidence="3">Uncharacterized protein</fullName>
    </submittedName>
</protein>
<reference evidence="3 4" key="1">
    <citation type="journal article" date="2018" name="Sci. Rep.">
        <title>Comparative genomics provides insights into the lifestyle and reveals functional heterogeneity of dark septate endophytic fungi.</title>
        <authorList>
            <person name="Knapp D.G."/>
            <person name="Nemeth J.B."/>
            <person name="Barry K."/>
            <person name="Hainaut M."/>
            <person name="Henrissat B."/>
            <person name="Johnson J."/>
            <person name="Kuo A."/>
            <person name="Lim J.H.P."/>
            <person name="Lipzen A."/>
            <person name="Nolan M."/>
            <person name="Ohm R.A."/>
            <person name="Tamas L."/>
            <person name="Grigoriev I.V."/>
            <person name="Spatafora J.W."/>
            <person name="Nagy L.G."/>
            <person name="Kovacs G.M."/>
        </authorList>
    </citation>
    <scope>NUCLEOTIDE SEQUENCE [LARGE SCALE GENOMIC DNA]</scope>
    <source>
        <strain evidence="3 4">DSE2036</strain>
    </source>
</reference>
<dbReference type="AlphaFoldDB" id="A0A2V1DU91"/>
<evidence type="ECO:0000313" key="3">
    <source>
        <dbReference type="EMBL" id="PVI01893.1"/>
    </source>
</evidence>
<keyword evidence="2" id="KW-1133">Transmembrane helix</keyword>
<feature type="region of interest" description="Disordered" evidence="1">
    <location>
        <begin position="180"/>
        <end position="237"/>
    </location>
</feature>
<gene>
    <name evidence="3" type="ORF">DM02DRAFT_654037</name>
</gene>
<keyword evidence="2" id="KW-0812">Transmembrane</keyword>
<name>A0A2V1DU91_9PLEO</name>
<sequence length="264" mass="29122">MEPPTRLEIVLIAAFAGTVLFVTSMAMAHYLHGLRRERLEKKNKRNEEIAQAIRRSRASLGTLPNVHLSSDTLPDNDQASLHVQAGGSPRNDFEEIANIEERVEGEGHGMSSVNDVYGQPSRIFSPPGMAYTVPYKETAMSPVGYADVQASRMLSSPTAENAVQRQASVMSYASRGYGQASRALSPPEWQHSVRRQGSLMSHASNASRYEDRSASPLGLKSTSTARRPGYVEEGQQVQRPYQVYDPVGKRTIYYESKEQAFGGL</sequence>
<evidence type="ECO:0000256" key="2">
    <source>
        <dbReference type="SAM" id="Phobius"/>
    </source>
</evidence>
<accession>A0A2V1DU91</accession>
<keyword evidence="2" id="KW-0472">Membrane</keyword>
<organism evidence="3 4">
    <name type="scientific">Periconia macrospinosa</name>
    <dbReference type="NCBI Taxonomy" id="97972"/>
    <lineage>
        <taxon>Eukaryota</taxon>
        <taxon>Fungi</taxon>
        <taxon>Dikarya</taxon>
        <taxon>Ascomycota</taxon>
        <taxon>Pezizomycotina</taxon>
        <taxon>Dothideomycetes</taxon>
        <taxon>Pleosporomycetidae</taxon>
        <taxon>Pleosporales</taxon>
        <taxon>Massarineae</taxon>
        <taxon>Periconiaceae</taxon>
        <taxon>Periconia</taxon>
    </lineage>
</organism>
<proteinExistence type="predicted"/>